<dbReference type="OrthoDB" id="9803735at2"/>
<dbReference type="GO" id="GO:0032993">
    <property type="term" value="C:protein-DNA complex"/>
    <property type="evidence" value="ECO:0007669"/>
    <property type="project" value="TreeGrafter"/>
</dbReference>
<proteinExistence type="inferred from homology"/>
<dbReference type="GO" id="GO:0003700">
    <property type="term" value="F:DNA-binding transcription factor activity"/>
    <property type="evidence" value="ECO:0007669"/>
    <property type="project" value="InterPro"/>
</dbReference>
<dbReference type="Pfam" id="PF00126">
    <property type="entry name" value="HTH_1"/>
    <property type="match status" value="1"/>
</dbReference>
<evidence type="ECO:0000256" key="3">
    <source>
        <dbReference type="ARBA" id="ARBA00023125"/>
    </source>
</evidence>
<protein>
    <submittedName>
        <fullName evidence="6">LysR family transcriptional regulator</fullName>
    </submittedName>
</protein>
<dbReference type="InterPro" id="IPR036390">
    <property type="entry name" value="WH_DNA-bd_sf"/>
</dbReference>
<keyword evidence="2" id="KW-0805">Transcription regulation</keyword>
<dbReference type="InterPro" id="IPR005119">
    <property type="entry name" value="LysR_subst-bd"/>
</dbReference>
<comment type="similarity">
    <text evidence="1">Belongs to the LysR transcriptional regulatory family.</text>
</comment>
<dbReference type="CDD" id="cd08434">
    <property type="entry name" value="PBP2_GltC_like"/>
    <property type="match status" value="1"/>
</dbReference>
<keyword evidence="3" id="KW-0238">DNA-binding</keyword>
<feature type="domain" description="HTH lysR-type" evidence="5">
    <location>
        <begin position="1"/>
        <end position="58"/>
    </location>
</feature>
<dbReference type="EMBL" id="QWEG01000007">
    <property type="protein sequence ID" value="RHW40348.1"/>
    <property type="molecule type" value="Genomic_DNA"/>
</dbReference>
<dbReference type="PANTHER" id="PTHR30346">
    <property type="entry name" value="TRANSCRIPTIONAL DUAL REGULATOR HCAR-RELATED"/>
    <property type="match status" value="1"/>
</dbReference>
<reference evidence="6 7" key="1">
    <citation type="journal article" date="2017" name="Int. J. Syst. Evol. Microbiol.">
        <title>Bacillus notoginsengisoli sp. nov., a novel bacterium isolated from the rhizosphere of Panax notoginseng.</title>
        <authorList>
            <person name="Zhang M.Y."/>
            <person name="Cheng J."/>
            <person name="Cai Y."/>
            <person name="Zhang T.Y."/>
            <person name="Wu Y.Y."/>
            <person name="Manikprabhu D."/>
            <person name="Li W.J."/>
            <person name="Zhang Y.X."/>
        </authorList>
    </citation>
    <scope>NUCLEOTIDE SEQUENCE [LARGE SCALE GENOMIC DNA]</scope>
    <source>
        <strain evidence="6 7">JCM 30743</strain>
    </source>
</reference>
<sequence>MELRQIQYFIEVAKREHVTEAAMALHVAQSAVSRQIFNLESELGVDLFIREGRNVKLTPIGKMFLEYMEEAMKVIENARQEVQEYLDPEKGMIRIGFPSSLASYTLPTIISSFRERYPHVKFELKQSSYHDLIQGVVNGEIDMALLGPLPKPEKKVKGDILFTEKIVALLPVSHPLSKQPSVNLSQLKEDSFILFPKGFVLREIVDNACRQVGFQPDVSFEGKDIDAIKGLVSAGLGVTLIPEVTLVDSLPRSTVKLPINEPQVTRTVGIIIPSDRQLLPAEKLFYEFVREFFSMLNRYQT</sequence>
<evidence type="ECO:0000313" key="6">
    <source>
        <dbReference type="EMBL" id="RHW40348.1"/>
    </source>
</evidence>
<dbReference type="AlphaFoldDB" id="A0A417YTF1"/>
<evidence type="ECO:0000256" key="2">
    <source>
        <dbReference type="ARBA" id="ARBA00023015"/>
    </source>
</evidence>
<organism evidence="6 7">
    <name type="scientific">Neobacillus notoginsengisoli</name>
    <dbReference type="NCBI Taxonomy" id="1578198"/>
    <lineage>
        <taxon>Bacteria</taxon>
        <taxon>Bacillati</taxon>
        <taxon>Bacillota</taxon>
        <taxon>Bacilli</taxon>
        <taxon>Bacillales</taxon>
        <taxon>Bacillaceae</taxon>
        <taxon>Neobacillus</taxon>
    </lineage>
</organism>
<dbReference type="InterPro" id="IPR036388">
    <property type="entry name" value="WH-like_DNA-bd_sf"/>
</dbReference>
<comment type="caution">
    <text evidence="6">The sequence shown here is derived from an EMBL/GenBank/DDBJ whole genome shotgun (WGS) entry which is preliminary data.</text>
</comment>
<evidence type="ECO:0000259" key="5">
    <source>
        <dbReference type="PROSITE" id="PS50931"/>
    </source>
</evidence>
<dbReference type="SUPFAM" id="SSF46785">
    <property type="entry name" value="Winged helix' DNA-binding domain"/>
    <property type="match status" value="1"/>
</dbReference>
<gene>
    <name evidence="6" type="ORF">D1B31_12410</name>
</gene>
<dbReference type="PRINTS" id="PR00039">
    <property type="entry name" value="HTHLYSR"/>
</dbReference>
<evidence type="ECO:0000256" key="1">
    <source>
        <dbReference type="ARBA" id="ARBA00009437"/>
    </source>
</evidence>
<dbReference type="Pfam" id="PF03466">
    <property type="entry name" value="LysR_substrate"/>
    <property type="match status" value="1"/>
</dbReference>
<dbReference type="PANTHER" id="PTHR30346:SF28">
    <property type="entry name" value="HTH-TYPE TRANSCRIPTIONAL REGULATOR CYNR"/>
    <property type="match status" value="1"/>
</dbReference>
<dbReference type="InterPro" id="IPR000847">
    <property type="entry name" value="LysR_HTH_N"/>
</dbReference>
<keyword evidence="4" id="KW-0804">Transcription</keyword>
<dbReference type="SUPFAM" id="SSF53850">
    <property type="entry name" value="Periplasmic binding protein-like II"/>
    <property type="match status" value="1"/>
</dbReference>
<name>A0A417YTF1_9BACI</name>
<dbReference type="RefSeq" id="WP_118921110.1">
    <property type="nucleotide sequence ID" value="NZ_QWEG01000007.1"/>
</dbReference>
<keyword evidence="7" id="KW-1185">Reference proteome</keyword>
<accession>A0A417YTF1</accession>
<dbReference type="Gene3D" id="1.10.10.10">
    <property type="entry name" value="Winged helix-like DNA-binding domain superfamily/Winged helix DNA-binding domain"/>
    <property type="match status" value="1"/>
</dbReference>
<evidence type="ECO:0000313" key="7">
    <source>
        <dbReference type="Proteomes" id="UP000284416"/>
    </source>
</evidence>
<evidence type="ECO:0000256" key="4">
    <source>
        <dbReference type="ARBA" id="ARBA00023163"/>
    </source>
</evidence>
<dbReference type="GO" id="GO:0003677">
    <property type="term" value="F:DNA binding"/>
    <property type="evidence" value="ECO:0007669"/>
    <property type="project" value="UniProtKB-KW"/>
</dbReference>
<dbReference type="Proteomes" id="UP000284416">
    <property type="component" value="Unassembled WGS sequence"/>
</dbReference>
<dbReference type="PROSITE" id="PS50931">
    <property type="entry name" value="HTH_LYSR"/>
    <property type="match status" value="1"/>
</dbReference>
<dbReference type="FunFam" id="1.10.10.10:FF:000001">
    <property type="entry name" value="LysR family transcriptional regulator"/>
    <property type="match status" value="1"/>
</dbReference>
<dbReference type="Gene3D" id="3.40.190.290">
    <property type="match status" value="1"/>
</dbReference>